<reference evidence="2 3" key="1">
    <citation type="submission" date="2019-02" db="EMBL/GenBank/DDBJ databases">
        <title>Genome sequencing of the rare red list fungi Antrodiella citrinella (Flaviporus citrinellus).</title>
        <authorList>
            <person name="Buettner E."/>
            <person name="Kellner H."/>
        </authorList>
    </citation>
    <scope>NUCLEOTIDE SEQUENCE [LARGE SCALE GENOMIC DNA]</scope>
    <source>
        <strain evidence="2 3">DSM 108506</strain>
    </source>
</reference>
<comment type="caution">
    <text evidence="2">The sequence shown here is derived from an EMBL/GenBank/DDBJ whole genome shotgun (WGS) entry which is preliminary data.</text>
</comment>
<sequence length="293" mass="31445">MWIAAGNNALRAEEARLSANQFDDQVTQLFEQDVEWEKEYHTILDGPNSFTFTAAMNATWLKASATKGSFDTNNTESRIFFTPDWTQISGVQTAEINFTATSAGQPILLQSVTFVANHTVAPSGFKGFVEGDGGVPFEAVHAARNTTVDGLTWVELPGIGRTLSGVTPWPRGGDDRNFTAGSGPSIEYDFYTFNTIDGADRPVAVALQADEQDPQTTYFIPPAPSGTLPAAWDGNDGFVANSIVSVISNFVAAPGVHTLKIWMVEPTVVVQKIVIDTGGVQPSCLGPPESIRV</sequence>
<evidence type="ECO:0000313" key="2">
    <source>
        <dbReference type="EMBL" id="THH28768.1"/>
    </source>
</evidence>
<dbReference type="Gene3D" id="1.20.58.2150">
    <property type="match status" value="1"/>
</dbReference>
<dbReference type="Gene3D" id="2.60.120.1620">
    <property type="match status" value="1"/>
</dbReference>
<keyword evidence="3" id="KW-1185">Reference proteome</keyword>
<evidence type="ECO:0000259" key="1">
    <source>
        <dbReference type="Pfam" id="PF17829"/>
    </source>
</evidence>
<gene>
    <name evidence="2" type="ORF">EUX98_g5423</name>
</gene>
<name>A0A4S4MTW4_9APHY</name>
<dbReference type="Proteomes" id="UP000308730">
    <property type="component" value="Unassembled WGS sequence"/>
</dbReference>
<dbReference type="Pfam" id="PF17829">
    <property type="entry name" value="GH115_C"/>
    <property type="match status" value="1"/>
</dbReference>
<dbReference type="InterPro" id="IPR041437">
    <property type="entry name" value="GH115_C"/>
</dbReference>
<organism evidence="2 3">
    <name type="scientific">Antrodiella citrinella</name>
    <dbReference type="NCBI Taxonomy" id="2447956"/>
    <lineage>
        <taxon>Eukaryota</taxon>
        <taxon>Fungi</taxon>
        <taxon>Dikarya</taxon>
        <taxon>Basidiomycota</taxon>
        <taxon>Agaricomycotina</taxon>
        <taxon>Agaricomycetes</taxon>
        <taxon>Polyporales</taxon>
        <taxon>Steccherinaceae</taxon>
        <taxon>Antrodiella</taxon>
    </lineage>
</organism>
<dbReference type="PANTHER" id="PTHR37842">
    <property type="match status" value="1"/>
</dbReference>
<dbReference type="EMBL" id="SGPM01000159">
    <property type="protein sequence ID" value="THH28768.1"/>
    <property type="molecule type" value="Genomic_DNA"/>
</dbReference>
<dbReference type="AlphaFoldDB" id="A0A4S4MTW4"/>
<protein>
    <recommendedName>
        <fullName evidence="1">Gylcosyl hydrolase 115 C-terminal domain-containing protein</fullName>
    </recommendedName>
</protein>
<dbReference type="OrthoDB" id="2802813at2759"/>
<proteinExistence type="predicted"/>
<dbReference type="PANTHER" id="PTHR37842:SF2">
    <property type="entry name" value="GYLCOSYL HYDROLASE 115 C-TERMINAL DOMAIN-CONTAINING PROTEIN"/>
    <property type="match status" value="1"/>
</dbReference>
<evidence type="ECO:0000313" key="3">
    <source>
        <dbReference type="Proteomes" id="UP000308730"/>
    </source>
</evidence>
<feature type="domain" description="Gylcosyl hydrolase 115 C-terminal" evidence="1">
    <location>
        <begin position="127"/>
        <end position="289"/>
    </location>
</feature>
<accession>A0A4S4MTW4</accession>